<organism evidence="10 11">
    <name type="scientific">Haemaphysalis longicornis</name>
    <name type="common">Bush tick</name>
    <dbReference type="NCBI Taxonomy" id="44386"/>
    <lineage>
        <taxon>Eukaryota</taxon>
        <taxon>Metazoa</taxon>
        <taxon>Ecdysozoa</taxon>
        <taxon>Arthropoda</taxon>
        <taxon>Chelicerata</taxon>
        <taxon>Arachnida</taxon>
        <taxon>Acari</taxon>
        <taxon>Parasitiformes</taxon>
        <taxon>Ixodida</taxon>
        <taxon>Ixodoidea</taxon>
        <taxon>Ixodidae</taxon>
        <taxon>Haemaphysalinae</taxon>
        <taxon>Haemaphysalis</taxon>
    </lineage>
</organism>
<dbReference type="PROSITE" id="PS51614">
    <property type="entry name" value="SAM_MT_ADRIFT"/>
    <property type="match status" value="1"/>
</dbReference>
<dbReference type="GO" id="GO:0005737">
    <property type="term" value="C:cytoplasm"/>
    <property type="evidence" value="ECO:0007669"/>
    <property type="project" value="TreeGrafter"/>
</dbReference>
<dbReference type="GO" id="GO:0005634">
    <property type="term" value="C:nucleus"/>
    <property type="evidence" value="ECO:0007669"/>
    <property type="project" value="TreeGrafter"/>
</dbReference>
<proteinExistence type="predicted"/>
<evidence type="ECO:0000256" key="7">
    <source>
        <dbReference type="PROSITE-ProRule" id="PRU00946"/>
    </source>
</evidence>
<dbReference type="GO" id="GO:0032259">
    <property type="term" value="P:methylation"/>
    <property type="evidence" value="ECO:0007669"/>
    <property type="project" value="UniProtKB-KW"/>
</dbReference>
<name>A0A9J6HAC0_HAELO</name>
<accession>A0A9J6HAC0</accession>
<dbReference type="SUPFAM" id="SSF53335">
    <property type="entry name" value="S-adenosyl-L-methionine-dependent methyltransferases"/>
    <property type="match status" value="1"/>
</dbReference>
<sequence>MRSIPLISCALCANSNAHAFANELRASTSVAFGTNLRSRCHRQINSSDAKPHGRFRGSPNVNKRRGEIAYTDGPRSATPASQCRFAEPSALQFPQLMALDEISTVRSTSTAHGVPRTPAMSVFEEAAQIFRKEFAFRRSSAWRLPDPSHLCSETEVSWQLPSLQQMKAELNTTKSLLNEMEPIAWRRHTTWTNRAGSVMHKVRQSASPELLTQAWCKFYQLLHDYDLARADPLRSFHLCEAPGAFVLALQHYLHSMDDRNSGDNWTWFANTLNPYYEGNEFKSTVTDDRLIFATLPQWYFGQDQTGDVMSRDFRVECFLESRGDSGEFDLVTADGSVDCQDDPAEQEATVSTLHSAEALAAFKLLADGGNLVLKMFTFFERPSVCLLYILNCVFRQVHVKKPACSKPGNSEVYVVCTSFKKEALTSAHLAALTQLSVKDAVASLYIERYGCRQVAQPPLPLSQGQVFLRFRGWNVASFAERNGRSDWWKEHTAELRKLLNSIQYAALHKPDLPEGAVPGLSKFCAPALLDLALMLGLADSVDSASDVTEGLDRTRVVFVNCREDNASSAKAISSAVSELDFGKQLVVRFRETLSRFSVGVLYLLSCLFSTTSVVFSKVPGMWPLWTFGDVDVERADELLKYFAEIAAVEVEPTLTVLEVVPLPILCHAKFSKFVKSVNDSVLHKFVAAVLDTADGSRNDVEQLPDV</sequence>
<feature type="active site" description="Proton acceptor" evidence="7">
    <location>
        <position position="374"/>
    </location>
</feature>
<evidence type="ECO:0000313" key="11">
    <source>
        <dbReference type="Proteomes" id="UP000821853"/>
    </source>
</evidence>
<evidence type="ECO:0000256" key="1">
    <source>
        <dbReference type="ARBA" id="ARBA00012770"/>
    </source>
</evidence>
<gene>
    <name evidence="10" type="ORF">HPB48_025626</name>
</gene>
<feature type="domain" description="Adrift-type SAM-dependent 2'-O-MTase" evidence="9">
    <location>
        <begin position="209"/>
        <end position="421"/>
    </location>
</feature>
<feature type="binding site" evidence="7">
    <location>
        <position position="243"/>
    </location>
    <ligand>
        <name>S-adenosyl-L-methionine</name>
        <dbReference type="ChEBI" id="CHEBI:59789"/>
    </ligand>
</feature>
<dbReference type="PANTHER" id="PTHR16121:SF2">
    <property type="entry name" value="CAP-SPECIFIC MRNA (NUCLEOSIDE-2'-O-)-METHYLTRANSFERASE 2"/>
    <property type="match status" value="1"/>
</dbReference>
<dbReference type="Gene3D" id="3.40.50.12760">
    <property type="match status" value="1"/>
</dbReference>
<keyword evidence="11" id="KW-1185">Reference proteome</keyword>
<evidence type="ECO:0000259" key="9">
    <source>
        <dbReference type="PROSITE" id="PS51614"/>
    </source>
</evidence>
<evidence type="ECO:0000256" key="6">
    <source>
        <dbReference type="ARBA" id="ARBA00049477"/>
    </source>
</evidence>
<evidence type="ECO:0000256" key="5">
    <source>
        <dbReference type="ARBA" id="ARBA00022691"/>
    </source>
</evidence>
<evidence type="ECO:0000256" key="2">
    <source>
        <dbReference type="ARBA" id="ARBA00021134"/>
    </source>
</evidence>
<evidence type="ECO:0000256" key="4">
    <source>
        <dbReference type="ARBA" id="ARBA00022679"/>
    </source>
</evidence>
<keyword evidence="5 7" id="KW-0949">S-adenosyl-L-methionine</keyword>
<feature type="binding site" evidence="7">
    <location>
        <position position="334"/>
    </location>
    <ligand>
        <name>S-adenosyl-L-methionine</name>
        <dbReference type="ChEBI" id="CHEBI:59789"/>
    </ligand>
</feature>
<comment type="catalytic activity">
    <reaction evidence="6">
        <text>a 5'-end (N(7)-methyl 5'-triphosphoguanosine)-(2'-O-methyl-ribonucleoside)-(ribonucleotide) in mRNA + S-adenosyl-L-methionine = a 5'-end (N(7)-methyl 5'-triphosphoguanosine)-(2'-O-methyl-ribonucleoside)-(2'-O-methyl-ribonucleotide) in mRNA + S-adenosyl-L-homocysteine + H(+)</text>
        <dbReference type="Rhea" id="RHEA:67024"/>
        <dbReference type="Rhea" id="RHEA-COMP:17169"/>
        <dbReference type="Rhea" id="RHEA-COMP:17170"/>
        <dbReference type="ChEBI" id="CHEBI:15378"/>
        <dbReference type="ChEBI" id="CHEBI:57856"/>
        <dbReference type="ChEBI" id="CHEBI:59789"/>
        <dbReference type="ChEBI" id="CHEBI:167612"/>
        <dbReference type="ChEBI" id="CHEBI:167614"/>
        <dbReference type="EC" id="2.1.1.296"/>
    </reaction>
</comment>
<reference evidence="10 11" key="1">
    <citation type="journal article" date="2020" name="Cell">
        <title>Large-Scale Comparative Analyses of Tick Genomes Elucidate Their Genetic Diversity and Vector Capacities.</title>
        <authorList>
            <consortium name="Tick Genome and Microbiome Consortium (TIGMIC)"/>
            <person name="Jia N."/>
            <person name="Wang J."/>
            <person name="Shi W."/>
            <person name="Du L."/>
            <person name="Sun Y."/>
            <person name="Zhan W."/>
            <person name="Jiang J.F."/>
            <person name="Wang Q."/>
            <person name="Zhang B."/>
            <person name="Ji P."/>
            <person name="Bell-Sakyi L."/>
            <person name="Cui X.M."/>
            <person name="Yuan T.T."/>
            <person name="Jiang B.G."/>
            <person name="Yang W.F."/>
            <person name="Lam T.T."/>
            <person name="Chang Q.C."/>
            <person name="Ding S.J."/>
            <person name="Wang X.J."/>
            <person name="Zhu J.G."/>
            <person name="Ruan X.D."/>
            <person name="Zhao L."/>
            <person name="Wei J.T."/>
            <person name="Ye R.Z."/>
            <person name="Que T.C."/>
            <person name="Du C.H."/>
            <person name="Zhou Y.H."/>
            <person name="Cheng J.X."/>
            <person name="Dai P.F."/>
            <person name="Guo W.B."/>
            <person name="Han X.H."/>
            <person name="Huang E.J."/>
            <person name="Li L.F."/>
            <person name="Wei W."/>
            <person name="Gao Y.C."/>
            <person name="Liu J.Z."/>
            <person name="Shao H.Z."/>
            <person name="Wang X."/>
            <person name="Wang C.C."/>
            <person name="Yang T.C."/>
            <person name="Huo Q.B."/>
            <person name="Li W."/>
            <person name="Chen H.Y."/>
            <person name="Chen S.E."/>
            <person name="Zhou L.G."/>
            <person name="Ni X.B."/>
            <person name="Tian J.H."/>
            <person name="Sheng Y."/>
            <person name="Liu T."/>
            <person name="Pan Y.S."/>
            <person name="Xia L.Y."/>
            <person name="Li J."/>
            <person name="Zhao F."/>
            <person name="Cao W.C."/>
        </authorList>
    </citation>
    <scope>NUCLEOTIDE SEQUENCE [LARGE SCALE GENOMIC DNA]</scope>
    <source>
        <strain evidence="10">HaeL-2018</strain>
    </source>
</reference>
<protein>
    <recommendedName>
        <fullName evidence="2">Cap-specific mRNA (nucleoside-2'-O-)-methyltransferase 2</fullName>
        <ecNumber evidence="1">2.1.1.296</ecNumber>
    </recommendedName>
</protein>
<keyword evidence="4 7" id="KW-0808">Transferase</keyword>
<dbReference type="InterPro" id="IPR002877">
    <property type="entry name" value="RNA_MeTrfase_FtsJ_dom"/>
</dbReference>
<dbReference type="InterPro" id="IPR025807">
    <property type="entry name" value="Adrift-typ_MeTrfase"/>
</dbReference>
<dbReference type="InterPro" id="IPR050851">
    <property type="entry name" value="mRNA_Cap_2O-Ribose_MeTrfase"/>
</dbReference>
<dbReference type="EC" id="2.1.1.296" evidence="1"/>
<dbReference type="EMBL" id="JABSTR010001253">
    <property type="protein sequence ID" value="KAH9383856.1"/>
    <property type="molecule type" value="Genomic_DNA"/>
</dbReference>
<comment type="caution">
    <text evidence="10">The sequence shown here is derived from an EMBL/GenBank/DDBJ whole genome shotgun (WGS) entry which is preliminary data.</text>
</comment>
<dbReference type="PANTHER" id="PTHR16121">
    <property type="entry name" value="CAP-SPECIFIC MRNA (NUCLEOSIDE-2'-O-)-METHYLTRANSFERASE 1-RELATED"/>
    <property type="match status" value="1"/>
</dbReference>
<dbReference type="InterPro" id="IPR029063">
    <property type="entry name" value="SAM-dependent_MTases_sf"/>
</dbReference>
<dbReference type="GO" id="GO:0120550">
    <property type="term" value="F:methyltransferase cap2 activity"/>
    <property type="evidence" value="ECO:0007669"/>
    <property type="project" value="UniProtKB-EC"/>
</dbReference>
<dbReference type="GO" id="GO:0004483">
    <property type="term" value="F:methyltransferase cap1 activity"/>
    <property type="evidence" value="ECO:0007669"/>
    <property type="project" value="UniProtKB-ARBA"/>
</dbReference>
<dbReference type="OrthoDB" id="429597at2759"/>
<dbReference type="OMA" id="CQDDPAE"/>
<dbReference type="VEuPathDB" id="VectorBase:HLOH_044770"/>
<dbReference type="AlphaFoldDB" id="A0A9J6HAC0"/>
<feature type="region of interest" description="Disordered" evidence="8">
    <location>
        <begin position="45"/>
        <end position="66"/>
    </location>
</feature>
<feature type="binding site" evidence="7">
    <location>
        <position position="265"/>
    </location>
    <ligand>
        <name>S-adenosyl-L-methionine</name>
        <dbReference type="ChEBI" id="CHEBI:59789"/>
    </ligand>
</feature>
<dbReference type="Pfam" id="PF01728">
    <property type="entry name" value="FtsJ"/>
    <property type="match status" value="1"/>
</dbReference>
<evidence type="ECO:0000313" key="10">
    <source>
        <dbReference type="EMBL" id="KAH9383856.1"/>
    </source>
</evidence>
<dbReference type="GO" id="GO:0006370">
    <property type="term" value="P:7-methylguanosine mRNA capping"/>
    <property type="evidence" value="ECO:0007669"/>
    <property type="project" value="TreeGrafter"/>
</dbReference>
<keyword evidence="3 7" id="KW-0489">Methyltransferase</keyword>
<evidence type="ECO:0000256" key="8">
    <source>
        <dbReference type="SAM" id="MobiDB-lite"/>
    </source>
</evidence>
<evidence type="ECO:0000256" key="3">
    <source>
        <dbReference type="ARBA" id="ARBA00022603"/>
    </source>
</evidence>
<dbReference type="Proteomes" id="UP000821853">
    <property type="component" value="Unassembled WGS sequence"/>
</dbReference>